<keyword evidence="2" id="KW-1185">Reference proteome</keyword>
<name>A9E2F5_9FLAO</name>
<evidence type="ECO:0000313" key="2">
    <source>
        <dbReference type="Proteomes" id="UP000002945"/>
    </source>
</evidence>
<dbReference type="OrthoDB" id="9911091at2"/>
<accession>A9E2F5</accession>
<dbReference type="EMBL" id="ABIB01000008">
    <property type="protein sequence ID" value="EDP95383.1"/>
    <property type="molecule type" value="Genomic_DNA"/>
</dbReference>
<dbReference type="AlphaFoldDB" id="A9E2F5"/>
<sequence>MKTKNLKNLSLNKTAISHLASQKLVGGAPTTHKTNVTCGGICDNSVIICDNER</sequence>
<reference evidence="1 2" key="1">
    <citation type="journal article" date="2011" name="J. Bacteriol.">
        <title>Genome sequence of the algicidal bacterium Kordia algicida OT-1.</title>
        <authorList>
            <person name="Lee H.S."/>
            <person name="Kang S.G."/>
            <person name="Kwon K.K."/>
            <person name="Lee J.H."/>
            <person name="Kim S.J."/>
        </authorList>
    </citation>
    <scope>NUCLEOTIDE SEQUENCE [LARGE SCALE GENOMIC DNA]</scope>
    <source>
        <strain evidence="1 2">OT-1</strain>
    </source>
</reference>
<organism evidence="1 2">
    <name type="scientific">Kordia algicida OT-1</name>
    <dbReference type="NCBI Taxonomy" id="391587"/>
    <lineage>
        <taxon>Bacteria</taxon>
        <taxon>Pseudomonadati</taxon>
        <taxon>Bacteroidota</taxon>
        <taxon>Flavobacteriia</taxon>
        <taxon>Flavobacteriales</taxon>
        <taxon>Flavobacteriaceae</taxon>
        <taxon>Kordia</taxon>
    </lineage>
</organism>
<gene>
    <name evidence="1" type="ORF">KAOT1_10686</name>
</gene>
<dbReference type="Proteomes" id="UP000002945">
    <property type="component" value="Unassembled WGS sequence"/>
</dbReference>
<dbReference type="RefSeq" id="WP_007094694.1">
    <property type="nucleotide sequence ID" value="NZ_CP142125.1"/>
</dbReference>
<evidence type="ECO:0000313" key="1">
    <source>
        <dbReference type="EMBL" id="EDP95383.1"/>
    </source>
</evidence>
<protein>
    <submittedName>
        <fullName evidence="1">Uncharacterized protein</fullName>
    </submittedName>
</protein>
<proteinExistence type="predicted"/>
<comment type="caution">
    <text evidence="1">The sequence shown here is derived from an EMBL/GenBank/DDBJ whole genome shotgun (WGS) entry which is preliminary data.</text>
</comment>
<dbReference type="HOGENOM" id="CLU_3062581_0_0_10"/>